<dbReference type="InterPro" id="IPR013785">
    <property type="entry name" value="Aldolase_TIM"/>
</dbReference>
<dbReference type="EMBL" id="FXWH01000001">
    <property type="protein sequence ID" value="SMQ62258.1"/>
    <property type="molecule type" value="Genomic_DNA"/>
</dbReference>
<evidence type="ECO:0000313" key="3">
    <source>
        <dbReference type="EMBL" id="SMQ62258.1"/>
    </source>
</evidence>
<gene>
    <name evidence="3" type="ORF">SAMN06297229_0682</name>
</gene>
<dbReference type="Pfam" id="PF00682">
    <property type="entry name" value="HMGL-like"/>
    <property type="match status" value="1"/>
</dbReference>
<dbReference type="RefSeq" id="WP_086433845.1">
    <property type="nucleotide sequence ID" value="NZ_FXWH01000001.1"/>
</dbReference>
<dbReference type="Proteomes" id="UP000194450">
    <property type="component" value="Unassembled WGS sequence"/>
</dbReference>
<evidence type="ECO:0000256" key="1">
    <source>
        <dbReference type="ARBA" id="ARBA00023211"/>
    </source>
</evidence>
<feature type="domain" description="Pyruvate carboxyltransferase" evidence="2">
    <location>
        <begin position="1"/>
        <end position="258"/>
    </location>
</feature>
<keyword evidence="1" id="KW-0464">Manganese</keyword>
<reference evidence="4" key="1">
    <citation type="submission" date="2017-04" db="EMBL/GenBank/DDBJ databases">
        <authorList>
            <person name="Varghese N."/>
            <person name="Submissions S."/>
        </authorList>
    </citation>
    <scope>NUCLEOTIDE SEQUENCE [LARGE SCALE GENOMIC DNA]</scope>
</reference>
<dbReference type="AlphaFoldDB" id="A0A1Y6EI05"/>
<evidence type="ECO:0000313" key="4">
    <source>
        <dbReference type="Proteomes" id="UP000194450"/>
    </source>
</evidence>
<accession>A0A1Y6EI05</accession>
<dbReference type="PROSITE" id="PS50991">
    <property type="entry name" value="PYR_CT"/>
    <property type="match status" value="1"/>
</dbReference>
<keyword evidence="4" id="KW-1185">Reference proteome</keyword>
<protein>
    <submittedName>
        <fullName evidence="3">4-hydroxy 2-oxovalerate aldolase</fullName>
    </submittedName>
</protein>
<proteinExistence type="predicted"/>
<dbReference type="OrthoDB" id="9803573at2"/>
<dbReference type="PANTHER" id="PTHR10277:SF9">
    <property type="entry name" value="2-ISOPROPYLMALATE SYNTHASE 1, CHLOROPLASTIC-RELATED"/>
    <property type="match status" value="1"/>
</dbReference>
<dbReference type="CDD" id="cd07944">
    <property type="entry name" value="DRE_TIM_HOA_like"/>
    <property type="match status" value="1"/>
</dbReference>
<dbReference type="Gene3D" id="3.20.20.70">
    <property type="entry name" value="Aldolase class I"/>
    <property type="match status" value="1"/>
</dbReference>
<dbReference type="InterPro" id="IPR050073">
    <property type="entry name" value="2-IPM_HCS-like"/>
</dbReference>
<dbReference type="GO" id="GO:0003852">
    <property type="term" value="F:2-isopropylmalate synthase activity"/>
    <property type="evidence" value="ECO:0007669"/>
    <property type="project" value="TreeGrafter"/>
</dbReference>
<organism evidence="3 4">
    <name type="scientific">Pseudidiomarina planktonica</name>
    <dbReference type="NCBI Taxonomy" id="1323738"/>
    <lineage>
        <taxon>Bacteria</taxon>
        <taxon>Pseudomonadati</taxon>
        <taxon>Pseudomonadota</taxon>
        <taxon>Gammaproteobacteria</taxon>
        <taxon>Alteromonadales</taxon>
        <taxon>Idiomarinaceae</taxon>
        <taxon>Pseudidiomarina</taxon>
    </lineage>
</organism>
<evidence type="ECO:0000259" key="2">
    <source>
        <dbReference type="PROSITE" id="PS50991"/>
    </source>
</evidence>
<dbReference type="SUPFAM" id="SSF51569">
    <property type="entry name" value="Aldolase"/>
    <property type="match status" value="1"/>
</dbReference>
<dbReference type="InterPro" id="IPR000891">
    <property type="entry name" value="PYR_CT"/>
</dbReference>
<dbReference type="GO" id="GO:0009098">
    <property type="term" value="P:L-leucine biosynthetic process"/>
    <property type="evidence" value="ECO:0007669"/>
    <property type="project" value="TreeGrafter"/>
</dbReference>
<sequence>MFILDCTLRDGGYYNQWNFGHDVVNRYLRAMAAAQVDVVELGLRSLKNHGFKGPNAFTSDAYLGKLDIASGLQVAVMVNAAEFVNSENLPQTLQQLFPNSAAQSPVDIVRLACHSHEIEATLPAVYWLKEQGYQVGLNMMQISELSSDHIGSYAKQISSAPVDVLYFADSLGSMNATQVQAVIQALRQGWQGDIGIHTHDNIGLALQNSLTAMAAGTRWLDCTVTGMGRGPGNAKTEELLMETGRAAPGDMVPLLKLINSYFAPLKHQCGWGTNPFYYLSGKLGIHPSYVQEMMSDSRYSEEDIIAALEQLKGQQGKKFDMRQLSRQPQATEAKEYTEWSPETIFAGLEILLLGTGPGVHEHRVAIESYVRTRQPVVVALNTQSAIGQDDIDYRIACHPIRLLADLEQLLELPQPLITPLNMLPEQVRTRLEQNQSLLNFGMQVSTDSFQFSRTRCQVPTSLVIGYALAAFAAGKAERVLMAGFDGYAGDDRRNLEMNQLLQQYQATKAASPLLAVTQTRYEIPQASIYGFNGANA</sequence>
<dbReference type="PANTHER" id="PTHR10277">
    <property type="entry name" value="HOMOCITRATE SYNTHASE-RELATED"/>
    <property type="match status" value="1"/>
</dbReference>
<name>A0A1Y6EI05_9GAMM</name>